<gene>
    <name evidence="2" type="ORF">ACFYTF_04300</name>
</gene>
<evidence type="ECO:0000313" key="3">
    <source>
        <dbReference type="Proteomes" id="UP001601444"/>
    </source>
</evidence>
<keyword evidence="3" id="KW-1185">Reference proteome</keyword>
<feature type="region of interest" description="Disordered" evidence="1">
    <location>
        <begin position="25"/>
        <end position="47"/>
    </location>
</feature>
<feature type="compositionally biased region" description="Basic and acidic residues" evidence="1">
    <location>
        <begin position="34"/>
        <end position="47"/>
    </location>
</feature>
<protein>
    <submittedName>
        <fullName evidence="2">Uncharacterized protein</fullName>
    </submittedName>
</protein>
<sequence length="47" mass="4866">MHGLIVCAVVIAVLLMVVGVVKVASNPGGNAGKRRPEPARVNSTERV</sequence>
<proteinExistence type="predicted"/>
<dbReference type="RefSeq" id="WP_157224955.1">
    <property type="nucleotide sequence ID" value="NZ_JBIAMX010000002.1"/>
</dbReference>
<organism evidence="2 3">
    <name type="scientific">Nocardia thailandica</name>
    <dbReference type="NCBI Taxonomy" id="257275"/>
    <lineage>
        <taxon>Bacteria</taxon>
        <taxon>Bacillati</taxon>
        <taxon>Actinomycetota</taxon>
        <taxon>Actinomycetes</taxon>
        <taxon>Mycobacteriales</taxon>
        <taxon>Nocardiaceae</taxon>
        <taxon>Nocardia</taxon>
    </lineage>
</organism>
<dbReference type="Proteomes" id="UP001601444">
    <property type="component" value="Unassembled WGS sequence"/>
</dbReference>
<comment type="caution">
    <text evidence="2">The sequence shown here is derived from an EMBL/GenBank/DDBJ whole genome shotgun (WGS) entry which is preliminary data.</text>
</comment>
<accession>A0ABW6PIC4</accession>
<evidence type="ECO:0000256" key="1">
    <source>
        <dbReference type="SAM" id="MobiDB-lite"/>
    </source>
</evidence>
<evidence type="ECO:0000313" key="2">
    <source>
        <dbReference type="EMBL" id="MFF0542038.1"/>
    </source>
</evidence>
<dbReference type="EMBL" id="JBIAMX010000002">
    <property type="protein sequence ID" value="MFF0542038.1"/>
    <property type="molecule type" value="Genomic_DNA"/>
</dbReference>
<name>A0ABW6PIC4_9NOCA</name>
<reference evidence="2 3" key="1">
    <citation type="submission" date="2024-10" db="EMBL/GenBank/DDBJ databases">
        <title>The Natural Products Discovery Center: Release of the First 8490 Sequenced Strains for Exploring Actinobacteria Biosynthetic Diversity.</title>
        <authorList>
            <person name="Kalkreuter E."/>
            <person name="Kautsar S.A."/>
            <person name="Yang D."/>
            <person name="Bader C.D."/>
            <person name="Teijaro C.N."/>
            <person name="Fluegel L."/>
            <person name="Davis C.M."/>
            <person name="Simpson J.R."/>
            <person name="Lauterbach L."/>
            <person name="Steele A.D."/>
            <person name="Gui C."/>
            <person name="Meng S."/>
            <person name="Li G."/>
            <person name="Viehrig K."/>
            <person name="Ye F."/>
            <person name="Su P."/>
            <person name="Kiefer A.F."/>
            <person name="Nichols A."/>
            <person name="Cepeda A.J."/>
            <person name="Yan W."/>
            <person name="Fan B."/>
            <person name="Jiang Y."/>
            <person name="Adhikari A."/>
            <person name="Zheng C.-J."/>
            <person name="Schuster L."/>
            <person name="Cowan T.M."/>
            <person name="Smanski M.J."/>
            <person name="Chevrette M.G."/>
            <person name="De Carvalho L.P.S."/>
            <person name="Shen B."/>
        </authorList>
    </citation>
    <scope>NUCLEOTIDE SEQUENCE [LARGE SCALE GENOMIC DNA]</scope>
    <source>
        <strain evidence="2 3">NPDC004045</strain>
    </source>
</reference>